<keyword evidence="3" id="KW-1185">Reference proteome</keyword>
<name>A0A8S0SVI5_OLEEU</name>
<dbReference type="AlphaFoldDB" id="A0A8S0SVI5"/>
<accession>A0A8S0SVI5</accession>
<organism evidence="2 3">
    <name type="scientific">Olea europaea subsp. europaea</name>
    <dbReference type="NCBI Taxonomy" id="158383"/>
    <lineage>
        <taxon>Eukaryota</taxon>
        <taxon>Viridiplantae</taxon>
        <taxon>Streptophyta</taxon>
        <taxon>Embryophyta</taxon>
        <taxon>Tracheophyta</taxon>
        <taxon>Spermatophyta</taxon>
        <taxon>Magnoliopsida</taxon>
        <taxon>eudicotyledons</taxon>
        <taxon>Gunneridae</taxon>
        <taxon>Pentapetalae</taxon>
        <taxon>asterids</taxon>
        <taxon>lamiids</taxon>
        <taxon>Lamiales</taxon>
        <taxon>Oleaceae</taxon>
        <taxon>Oleeae</taxon>
        <taxon>Olea</taxon>
    </lineage>
</organism>
<sequence length="167" mass="19323">MWFYVTGRYVRFSISEFCLVTGLRYHGECDTQMYDSRTSKLKGKYFSHVDIVTHEDIKSTFFSACQMLDLDLVEALPDDDVARMLRNPSEMEMAMPYMNNVQYKKPIQLDLSSESRRKKRTKKSIDNASTSGKSVILLTDSSMEQPNVLNDDDNFVDPLPRRQESPP</sequence>
<dbReference type="Proteomes" id="UP000594638">
    <property type="component" value="Unassembled WGS sequence"/>
</dbReference>
<comment type="caution">
    <text evidence="2">The sequence shown here is derived from an EMBL/GenBank/DDBJ whole genome shotgun (WGS) entry which is preliminary data.</text>
</comment>
<reference evidence="2 3" key="1">
    <citation type="submission" date="2019-12" db="EMBL/GenBank/DDBJ databases">
        <authorList>
            <person name="Alioto T."/>
            <person name="Alioto T."/>
            <person name="Gomez Garrido J."/>
        </authorList>
    </citation>
    <scope>NUCLEOTIDE SEQUENCE [LARGE SCALE GENOMIC DNA]</scope>
</reference>
<dbReference type="EMBL" id="CACTIH010005519">
    <property type="protein sequence ID" value="CAA2996209.1"/>
    <property type="molecule type" value="Genomic_DNA"/>
</dbReference>
<protein>
    <submittedName>
        <fullName evidence="2">Uncharacterized protein</fullName>
    </submittedName>
</protein>
<evidence type="ECO:0000313" key="3">
    <source>
        <dbReference type="Proteomes" id="UP000594638"/>
    </source>
</evidence>
<feature type="compositionally biased region" description="Polar residues" evidence="1">
    <location>
        <begin position="126"/>
        <end position="148"/>
    </location>
</feature>
<evidence type="ECO:0000256" key="1">
    <source>
        <dbReference type="SAM" id="MobiDB-lite"/>
    </source>
</evidence>
<proteinExistence type="predicted"/>
<evidence type="ECO:0000313" key="2">
    <source>
        <dbReference type="EMBL" id="CAA2996209.1"/>
    </source>
</evidence>
<dbReference type="OrthoDB" id="1930729at2759"/>
<feature type="region of interest" description="Disordered" evidence="1">
    <location>
        <begin position="109"/>
        <end position="167"/>
    </location>
</feature>
<gene>
    <name evidence="2" type="ORF">OLEA9_A120762</name>
</gene>
<dbReference type="Gramene" id="OE9A120762T1">
    <property type="protein sequence ID" value="OE9A120762C1"/>
    <property type="gene ID" value="OE9A120762"/>
</dbReference>